<dbReference type="SUPFAM" id="SSF46785">
    <property type="entry name" value="Winged helix' DNA-binding domain"/>
    <property type="match status" value="1"/>
</dbReference>
<keyword evidence="1" id="KW-0346">Stress response</keyword>
<dbReference type="InterPro" id="IPR036390">
    <property type="entry name" value="WH_DNA-bd_sf"/>
</dbReference>
<dbReference type="Gene3D" id="1.10.10.10">
    <property type="entry name" value="Winged helix-like DNA-binding domain superfamily/Winged helix DNA-binding domain"/>
    <property type="match status" value="1"/>
</dbReference>
<accession>A0A830BHF6</accession>
<gene>
    <name evidence="1" type="ORF">PHJA_000844800</name>
</gene>
<keyword evidence="2" id="KW-1185">Reference proteome</keyword>
<protein>
    <submittedName>
        <fullName evidence="1">Heat shock factor protein hsf8</fullName>
    </submittedName>
</protein>
<dbReference type="Proteomes" id="UP000653305">
    <property type="component" value="Unassembled WGS sequence"/>
</dbReference>
<evidence type="ECO:0000313" key="2">
    <source>
        <dbReference type="Proteomes" id="UP000653305"/>
    </source>
</evidence>
<comment type="caution">
    <text evidence="1">The sequence shown here is derived from an EMBL/GenBank/DDBJ whole genome shotgun (WGS) entry which is preliminary data.</text>
</comment>
<dbReference type="EMBL" id="BMAC01000136">
    <property type="protein sequence ID" value="GFP87010.1"/>
    <property type="molecule type" value="Genomic_DNA"/>
</dbReference>
<reference evidence="1" key="1">
    <citation type="submission" date="2020-07" db="EMBL/GenBank/DDBJ databases">
        <title>Ethylene signaling mediates host invasion by parasitic plants.</title>
        <authorList>
            <person name="Yoshida S."/>
        </authorList>
    </citation>
    <scope>NUCLEOTIDE SEQUENCE</scope>
    <source>
        <strain evidence="1">Okayama</strain>
    </source>
</reference>
<dbReference type="AlphaFoldDB" id="A0A830BHF6"/>
<organism evidence="1 2">
    <name type="scientific">Phtheirospermum japonicum</name>
    <dbReference type="NCBI Taxonomy" id="374723"/>
    <lineage>
        <taxon>Eukaryota</taxon>
        <taxon>Viridiplantae</taxon>
        <taxon>Streptophyta</taxon>
        <taxon>Embryophyta</taxon>
        <taxon>Tracheophyta</taxon>
        <taxon>Spermatophyta</taxon>
        <taxon>Magnoliopsida</taxon>
        <taxon>eudicotyledons</taxon>
        <taxon>Gunneridae</taxon>
        <taxon>Pentapetalae</taxon>
        <taxon>asterids</taxon>
        <taxon>lamiids</taxon>
        <taxon>Lamiales</taxon>
        <taxon>Orobanchaceae</taxon>
        <taxon>Orobanchaceae incertae sedis</taxon>
        <taxon>Phtheirospermum</taxon>
    </lineage>
</organism>
<proteinExistence type="predicted"/>
<evidence type="ECO:0000313" key="1">
    <source>
        <dbReference type="EMBL" id="GFP87010.1"/>
    </source>
</evidence>
<dbReference type="OrthoDB" id="60033at2759"/>
<sequence length="61" mass="6608">MVDDPGTDSVISWSCRGDSFIVWDPHNSPLIICPNTSSTTISPALFANSTPTYASLTFLFI</sequence>
<name>A0A830BHF6_9LAMI</name>
<dbReference type="InterPro" id="IPR036388">
    <property type="entry name" value="WH-like_DNA-bd_sf"/>
</dbReference>